<organism evidence="3 4">
    <name type="scientific">Neorhodopirellula pilleata</name>
    <dbReference type="NCBI Taxonomy" id="2714738"/>
    <lineage>
        <taxon>Bacteria</taxon>
        <taxon>Pseudomonadati</taxon>
        <taxon>Planctomycetota</taxon>
        <taxon>Planctomycetia</taxon>
        <taxon>Pirellulales</taxon>
        <taxon>Pirellulaceae</taxon>
        <taxon>Neorhodopirellula</taxon>
    </lineage>
</organism>
<accession>A0A5C6A4K7</accession>
<reference evidence="3 4" key="1">
    <citation type="submission" date="2019-02" db="EMBL/GenBank/DDBJ databases">
        <title>Deep-cultivation of Planctomycetes and their phenomic and genomic characterization uncovers novel biology.</title>
        <authorList>
            <person name="Wiegand S."/>
            <person name="Jogler M."/>
            <person name="Boedeker C."/>
            <person name="Pinto D."/>
            <person name="Vollmers J."/>
            <person name="Rivas-Marin E."/>
            <person name="Kohn T."/>
            <person name="Peeters S.H."/>
            <person name="Heuer A."/>
            <person name="Rast P."/>
            <person name="Oberbeckmann S."/>
            <person name="Bunk B."/>
            <person name="Jeske O."/>
            <person name="Meyerdierks A."/>
            <person name="Storesund J.E."/>
            <person name="Kallscheuer N."/>
            <person name="Luecker S."/>
            <person name="Lage O.M."/>
            <person name="Pohl T."/>
            <person name="Merkel B.J."/>
            <person name="Hornburger P."/>
            <person name="Mueller R.-W."/>
            <person name="Bruemmer F."/>
            <person name="Labrenz M."/>
            <person name="Spormann A.M."/>
            <person name="Op Den Camp H."/>
            <person name="Overmann J."/>
            <person name="Amann R."/>
            <person name="Jetten M.S.M."/>
            <person name="Mascher T."/>
            <person name="Medema M.H."/>
            <person name="Devos D.P."/>
            <person name="Kaster A.-K."/>
            <person name="Ovreas L."/>
            <person name="Rohde M."/>
            <person name="Galperin M.Y."/>
            <person name="Jogler C."/>
        </authorList>
    </citation>
    <scope>NUCLEOTIDE SEQUENCE [LARGE SCALE GENOMIC DNA]</scope>
    <source>
        <strain evidence="3 4">Pla100</strain>
    </source>
</reference>
<dbReference type="Pfam" id="PF01757">
    <property type="entry name" value="Acyl_transf_3"/>
    <property type="match status" value="1"/>
</dbReference>
<keyword evidence="1" id="KW-0472">Membrane</keyword>
<feature type="transmembrane region" description="Helical" evidence="1">
    <location>
        <begin position="259"/>
        <end position="279"/>
    </location>
</feature>
<gene>
    <name evidence="3" type="primary">mdoC</name>
    <name evidence="3" type="ORF">Pla100_34530</name>
</gene>
<feature type="transmembrane region" description="Helical" evidence="1">
    <location>
        <begin position="192"/>
        <end position="209"/>
    </location>
</feature>
<dbReference type="AlphaFoldDB" id="A0A5C6A4K7"/>
<feature type="transmembrane region" description="Helical" evidence="1">
    <location>
        <begin position="329"/>
        <end position="349"/>
    </location>
</feature>
<comment type="caution">
    <text evidence="3">The sequence shown here is derived from an EMBL/GenBank/DDBJ whole genome shotgun (WGS) entry which is preliminary data.</text>
</comment>
<keyword evidence="4" id="KW-1185">Reference proteome</keyword>
<dbReference type="EMBL" id="SJPM01000007">
    <property type="protein sequence ID" value="TWT94882.1"/>
    <property type="molecule type" value="Genomic_DNA"/>
</dbReference>
<evidence type="ECO:0000256" key="1">
    <source>
        <dbReference type="SAM" id="Phobius"/>
    </source>
</evidence>
<feature type="transmembrane region" description="Helical" evidence="1">
    <location>
        <begin position="113"/>
        <end position="136"/>
    </location>
</feature>
<feature type="transmembrane region" description="Helical" evidence="1">
    <location>
        <begin position="285"/>
        <end position="308"/>
    </location>
</feature>
<protein>
    <submittedName>
        <fullName evidence="3">Glucans biosynthesis protein C</fullName>
        <ecNumber evidence="3">2.1.-.-</ecNumber>
    </submittedName>
</protein>
<keyword evidence="1" id="KW-0812">Transmembrane</keyword>
<dbReference type="EC" id="2.1.-.-" evidence="3"/>
<dbReference type="InterPro" id="IPR002656">
    <property type="entry name" value="Acyl_transf_3_dom"/>
</dbReference>
<proteinExistence type="predicted"/>
<dbReference type="GO" id="GO:0016747">
    <property type="term" value="F:acyltransferase activity, transferring groups other than amino-acyl groups"/>
    <property type="evidence" value="ECO:0007669"/>
    <property type="project" value="InterPro"/>
</dbReference>
<evidence type="ECO:0000313" key="4">
    <source>
        <dbReference type="Proteomes" id="UP000316213"/>
    </source>
</evidence>
<feature type="transmembrane region" description="Helical" evidence="1">
    <location>
        <begin position="355"/>
        <end position="378"/>
    </location>
</feature>
<feature type="transmembrane region" description="Helical" evidence="1">
    <location>
        <begin position="156"/>
        <end position="180"/>
    </location>
</feature>
<feature type="domain" description="Acyltransferase 3" evidence="2">
    <location>
        <begin position="26"/>
        <end position="369"/>
    </location>
</feature>
<keyword evidence="3" id="KW-0808">Transferase</keyword>
<evidence type="ECO:0000313" key="3">
    <source>
        <dbReference type="EMBL" id="TWT94882.1"/>
    </source>
</evidence>
<dbReference type="RefSeq" id="WP_197168005.1">
    <property type="nucleotide sequence ID" value="NZ_SJPM01000007.1"/>
</dbReference>
<feature type="transmembrane region" description="Helical" evidence="1">
    <location>
        <begin position="229"/>
        <end position="247"/>
    </location>
</feature>
<name>A0A5C6A4K7_9BACT</name>
<keyword evidence="1" id="KW-1133">Transmembrane helix</keyword>
<feature type="transmembrane region" description="Helical" evidence="1">
    <location>
        <begin position="70"/>
        <end position="92"/>
    </location>
</feature>
<dbReference type="Proteomes" id="UP000316213">
    <property type="component" value="Unassembled WGS sequence"/>
</dbReference>
<evidence type="ECO:0000259" key="2">
    <source>
        <dbReference type="Pfam" id="PF01757"/>
    </source>
</evidence>
<dbReference type="PANTHER" id="PTHR36927">
    <property type="entry name" value="BLR4337 PROTEIN"/>
    <property type="match status" value="1"/>
</dbReference>
<dbReference type="InterPro" id="IPR050623">
    <property type="entry name" value="Glucan_succinyl_AcylTrfase"/>
</dbReference>
<dbReference type="PANTHER" id="PTHR36927:SF1">
    <property type="entry name" value="MDO-LIKE PROTEIN"/>
    <property type="match status" value="1"/>
</dbReference>
<sequence length="414" mass="45537">MNASPPRILQIQSDLRLESNDRSPLVGLDALRAWSAVAVVVLHASVPYARPAMPGLDWSVTDTPSDTISILFWAIEVVIMPIFLVIAGFLAARSMARSGAMATMKSRLRRWGIPLLLATVVLIPAELYIWLLGWLAEGHITPRKMQSLKFDEQQSANLWGLSHLWFLQYIMTYVVLLSLVWNRLASISVARLQFRVLPLAVVAGVAMLTVHPEVVWGFQHSFLPVFSKWFYSALFFFGGAIWWRCDPRLEALARQGDRMLAVSGLFWVASVGFGIWFLSQPSTDLIVRASLALVTVAAASGLTYALIGTSLHHVVRLSPITQRLASASLMIYLVHHPVVGLAHITAKYAAADVPVWLKVGVVSVLGVGVGVGVDHLIVSHRERRRVKSQTDDRSVLPIGLPTPVPADTRGIRAA</sequence>